<dbReference type="Proteomes" id="UP000562492">
    <property type="component" value="Unassembled WGS sequence"/>
</dbReference>
<organism evidence="3 4">
    <name type="scientific">Comamonas odontotermitis</name>
    <dbReference type="NCBI Taxonomy" id="379895"/>
    <lineage>
        <taxon>Bacteria</taxon>
        <taxon>Pseudomonadati</taxon>
        <taxon>Pseudomonadota</taxon>
        <taxon>Betaproteobacteria</taxon>
        <taxon>Burkholderiales</taxon>
        <taxon>Comamonadaceae</taxon>
        <taxon>Comamonas</taxon>
    </lineage>
</organism>
<name>A0ABR6RIX7_9BURK</name>
<gene>
    <name evidence="3" type="ORF">HNP33_003233</name>
</gene>
<sequence>MFHTVAAAFLSLRHMTTERTAHGWHWVALSSLHHLQGCGVRYARNLSLTFQAGMPYIIETFDKPNSLAMRKENRDAHLQFLDENKAALIACGAKLNDDGSDQGGGLYIVAVESAEEARAFIEQDPFFKIGLFGDIKITRWRKAYVDGVCKL</sequence>
<protein>
    <submittedName>
        <fullName evidence="3">Uncharacterized protein YciI</fullName>
    </submittedName>
</protein>
<evidence type="ECO:0000313" key="4">
    <source>
        <dbReference type="Proteomes" id="UP000562492"/>
    </source>
</evidence>
<dbReference type="PANTHER" id="PTHR33606:SF3">
    <property type="entry name" value="PROTEIN YCII"/>
    <property type="match status" value="1"/>
</dbReference>
<dbReference type="InterPro" id="IPR051807">
    <property type="entry name" value="Sec-metab_biosynth-assoc"/>
</dbReference>
<evidence type="ECO:0000256" key="1">
    <source>
        <dbReference type="ARBA" id="ARBA00007689"/>
    </source>
</evidence>
<comment type="caution">
    <text evidence="3">The sequence shown here is derived from an EMBL/GenBank/DDBJ whole genome shotgun (WGS) entry which is preliminary data.</text>
</comment>
<dbReference type="SUPFAM" id="SSF54909">
    <property type="entry name" value="Dimeric alpha+beta barrel"/>
    <property type="match status" value="1"/>
</dbReference>
<dbReference type="Gene3D" id="3.30.70.1060">
    <property type="entry name" value="Dimeric alpha+beta barrel"/>
    <property type="match status" value="1"/>
</dbReference>
<accession>A0ABR6RIX7</accession>
<comment type="similarity">
    <text evidence="1">Belongs to the YciI family.</text>
</comment>
<reference evidence="3 4" key="1">
    <citation type="submission" date="2020-08" db="EMBL/GenBank/DDBJ databases">
        <title>Functional genomics of gut bacteria from endangered species of beetles.</title>
        <authorList>
            <person name="Carlos-Shanley C."/>
        </authorList>
    </citation>
    <scope>NUCLEOTIDE SEQUENCE [LARGE SCALE GENOMIC DNA]</scope>
    <source>
        <strain evidence="3 4">S00124</strain>
    </source>
</reference>
<evidence type="ECO:0000313" key="3">
    <source>
        <dbReference type="EMBL" id="MBB6579123.1"/>
    </source>
</evidence>
<proteinExistence type="inferred from homology"/>
<dbReference type="NCBIfam" id="NF009503">
    <property type="entry name" value="PRK12863.1-3"/>
    <property type="match status" value="1"/>
</dbReference>
<dbReference type="EMBL" id="JACHKZ010000023">
    <property type="protein sequence ID" value="MBB6579123.1"/>
    <property type="molecule type" value="Genomic_DNA"/>
</dbReference>
<dbReference type="PANTHER" id="PTHR33606">
    <property type="entry name" value="PROTEIN YCII"/>
    <property type="match status" value="1"/>
</dbReference>
<dbReference type="InterPro" id="IPR011008">
    <property type="entry name" value="Dimeric_a/b-barrel"/>
</dbReference>
<keyword evidence="4" id="KW-1185">Reference proteome</keyword>
<feature type="domain" description="YCII-related" evidence="2">
    <location>
        <begin position="54"/>
        <end position="141"/>
    </location>
</feature>
<evidence type="ECO:0000259" key="2">
    <source>
        <dbReference type="Pfam" id="PF03795"/>
    </source>
</evidence>
<dbReference type="Pfam" id="PF03795">
    <property type="entry name" value="YCII"/>
    <property type="match status" value="1"/>
</dbReference>
<dbReference type="InterPro" id="IPR005545">
    <property type="entry name" value="YCII"/>
</dbReference>